<sequence length="67" mass="7536">MRVFSPPIDTAVQYDSGPIASSREKRHQAFKGPRHTAIIPACSAQGQERDRREELSRLAIGSRQIIF</sequence>
<evidence type="ECO:0000313" key="2">
    <source>
        <dbReference type="Proteomes" id="UP000327468"/>
    </source>
</evidence>
<dbReference type="Proteomes" id="UP000327468">
    <property type="component" value="Chromosome 4"/>
</dbReference>
<accession>A0A5N5PJF1</accession>
<name>A0A5N5PJF1_PANHP</name>
<keyword evidence="2" id="KW-1185">Reference proteome</keyword>
<reference evidence="1 2" key="1">
    <citation type="submission" date="2019-06" db="EMBL/GenBank/DDBJ databases">
        <title>A chromosome-scale genome assembly of the striped catfish, Pangasianodon hypophthalmus.</title>
        <authorList>
            <person name="Wen M."/>
            <person name="Zahm M."/>
            <person name="Roques C."/>
            <person name="Cabau C."/>
            <person name="Klopp C."/>
            <person name="Donnadieu C."/>
            <person name="Jouanno E."/>
            <person name="Avarre J.-C."/>
            <person name="Campet M."/>
            <person name="Ha T.T.T."/>
            <person name="Dugue R."/>
            <person name="Lampietro C."/>
            <person name="Louis A."/>
            <person name="Herpin A."/>
            <person name="Echchiki A."/>
            <person name="Berthelot C."/>
            <person name="Parey E."/>
            <person name="Roest-Crollius H."/>
            <person name="Braasch I."/>
            <person name="Postlethwait J."/>
            <person name="Bobe J."/>
            <person name="Montfort J."/>
            <person name="Bouchez O."/>
            <person name="Begum T."/>
            <person name="Schartl M."/>
            <person name="Guiguen Y."/>
        </authorList>
    </citation>
    <scope>NUCLEOTIDE SEQUENCE [LARGE SCALE GENOMIC DNA]</scope>
    <source>
        <strain evidence="1 2">Indonesia</strain>
        <tissue evidence="1">Blood</tissue>
    </source>
</reference>
<gene>
    <name evidence="1" type="ORF">PHYPO_G00194140</name>
</gene>
<proteinExistence type="predicted"/>
<dbReference type="AlphaFoldDB" id="A0A5N5PJF1"/>
<dbReference type="EMBL" id="VFJC01000005">
    <property type="protein sequence ID" value="KAB5579358.1"/>
    <property type="molecule type" value="Genomic_DNA"/>
</dbReference>
<organism evidence="1 2">
    <name type="scientific">Pangasianodon hypophthalmus</name>
    <name type="common">Striped catfish</name>
    <name type="synonym">Helicophagus hypophthalmus</name>
    <dbReference type="NCBI Taxonomy" id="310915"/>
    <lineage>
        <taxon>Eukaryota</taxon>
        <taxon>Metazoa</taxon>
        <taxon>Chordata</taxon>
        <taxon>Craniata</taxon>
        <taxon>Vertebrata</taxon>
        <taxon>Euteleostomi</taxon>
        <taxon>Actinopterygii</taxon>
        <taxon>Neopterygii</taxon>
        <taxon>Teleostei</taxon>
        <taxon>Ostariophysi</taxon>
        <taxon>Siluriformes</taxon>
        <taxon>Pangasiidae</taxon>
        <taxon>Pangasianodon</taxon>
    </lineage>
</organism>
<evidence type="ECO:0000313" key="1">
    <source>
        <dbReference type="EMBL" id="KAB5579358.1"/>
    </source>
</evidence>
<comment type="caution">
    <text evidence="1">The sequence shown here is derived from an EMBL/GenBank/DDBJ whole genome shotgun (WGS) entry which is preliminary data.</text>
</comment>
<protein>
    <submittedName>
        <fullName evidence="1">Uncharacterized protein</fullName>
    </submittedName>
</protein>